<dbReference type="InterPro" id="IPR042188">
    <property type="entry name" value="MmgE/PrpD_sf_2"/>
</dbReference>
<feature type="domain" description="MmgE/PrpD N-terminal" evidence="2">
    <location>
        <begin position="7"/>
        <end position="241"/>
    </location>
</feature>
<dbReference type="Gene3D" id="3.30.1330.120">
    <property type="entry name" value="2-methylcitrate dehydratase PrpD"/>
    <property type="match status" value="1"/>
</dbReference>
<evidence type="ECO:0000259" key="3">
    <source>
        <dbReference type="Pfam" id="PF19305"/>
    </source>
</evidence>
<organism evidence="4 5">
    <name type="scientific">Sediminimonas qiaohouensis</name>
    <dbReference type="NCBI Taxonomy" id="552061"/>
    <lineage>
        <taxon>Bacteria</taxon>
        <taxon>Pseudomonadati</taxon>
        <taxon>Pseudomonadota</taxon>
        <taxon>Alphaproteobacteria</taxon>
        <taxon>Rhodobacterales</taxon>
        <taxon>Roseobacteraceae</taxon>
        <taxon>Sediminimonas</taxon>
    </lineage>
</organism>
<dbReference type="EMBL" id="VENJ01000006">
    <property type="protein sequence ID" value="MTJ04095.1"/>
    <property type="molecule type" value="Genomic_DNA"/>
</dbReference>
<dbReference type="AlphaFoldDB" id="A0A7C9L7A9"/>
<dbReference type="InterPro" id="IPR005656">
    <property type="entry name" value="MmgE_PrpD"/>
</dbReference>
<evidence type="ECO:0000313" key="5">
    <source>
        <dbReference type="Proteomes" id="UP000483078"/>
    </source>
</evidence>
<gene>
    <name evidence="4" type="ORF">FH759_05290</name>
</gene>
<name>A0A7C9L7A9_9RHOB</name>
<dbReference type="InterPro" id="IPR036148">
    <property type="entry name" value="MmgE/PrpD_sf"/>
</dbReference>
<protein>
    <submittedName>
        <fullName evidence="4">MmgE/PrpD family protein</fullName>
    </submittedName>
</protein>
<sequence>MTSLTDRLAGFAAQTAPADIPGSARAVLRLSLLDWAAVAIAGREEPVSRITRSMLLAEAGTPRASVIGHGTRLPPRAAALVNGATSHALDYDDTHFAHIGHPSVAVLPAALALAEDRGADWPALESAALIGLETSVRVGLWLGRGHYQHGFHQTGTAGAFGAALAAARLLDLTADQCAMALGLVATRASGLKSQFGTMGKPFNAGLAAANGIEAALLVEGGFVANPDALEAPQGFGPTHAGSAEEGALNDLGRAWLFEGVSHKFHACCHGLHACLEAAKTLGALDPAAIERIEVATHPRWLSVCNQPAPSTGLGAKFSYATVLPMHFLGHDTAQLHSYSDDLCADPAVQAMRARVAVTGDDSVAETASRVRVTLAGGEVREATHDLAAPMPLEDRQARVREKAGALLGPDIAARMWQLAGGAGGVAGFAAALRGAGDAAPS</sequence>
<evidence type="ECO:0000256" key="1">
    <source>
        <dbReference type="ARBA" id="ARBA00006174"/>
    </source>
</evidence>
<dbReference type="Proteomes" id="UP000483078">
    <property type="component" value="Unassembled WGS sequence"/>
</dbReference>
<dbReference type="GO" id="GO:0016829">
    <property type="term" value="F:lyase activity"/>
    <property type="evidence" value="ECO:0007669"/>
    <property type="project" value="InterPro"/>
</dbReference>
<comment type="caution">
    <text evidence="4">The sequence shown here is derived from an EMBL/GenBank/DDBJ whole genome shotgun (WGS) entry which is preliminary data.</text>
</comment>
<evidence type="ECO:0000259" key="2">
    <source>
        <dbReference type="Pfam" id="PF03972"/>
    </source>
</evidence>
<dbReference type="InterPro" id="IPR045336">
    <property type="entry name" value="MmgE_PrpD_N"/>
</dbReference>
<dbReference type="Gene3D" id="1.10.4100.10">
    <property type="entry name" value="2-methylcitrate dehydratase PrpD"/>
    <property type="match status" value="1"/>
</dbReference>
<dbReference type="InterPro" id="IPR045337">
    <property type="entry name" value="MmgE_PrpD_C"/>
</dbReference>
<reference evidence="4 5" key="1">
    <citation type="submission" date="2019-06" db="EMBL/GenBank/DDBJ databases">
        <title>Enrichment of Autotrophic Halophilic Microorganisms from Red Sea Brine Pool Using Microbial Electrosynthesis System.</title>
        <authorList>
            <person name="Alqahtani M.F."/>
            <person name="Bajracharya S."/>
            <person name="Katuri K.P."/>
            <person name="Ali M."/>
            <person name="Saikaly P.E."/>
        </authorList>
    </citation>
    <scope>NUCLEOTIDE SEQUENCE [LARGE SCALE GENOMIC DNA]</scope>
    <source>
        <strain evidence="4">MES6</strain>
    </source>
</reference>
<dbReference type="PANTHER" id="PTHR16943">
    <property type="entry name" value="2-METHYLCITRATE DEHYDRATASE-RELATED"/>
    <property type="match status" value="1"/>
</dbReference>
<dbReference type="PANTHER" id="PTHR16943:SF8">
    <property type="entry name" value="2-METHYLCITRATE DEHYDRATASE"/>
    <property type="match status" value="1"/>
</dbReference>
<comment type="similarity">
    <text evidence="1">Belongs to the PrpD family.</text>
</comment>
<dbReference type="Pfam" id="PF19305">
    <property type="entry name" value="MmgE_PrpD_C"/>
    <property type="match status" value="1"/>
</dbReference>
<dbReference type="SUPFAM" id="SSF103378">
    <property type="entry name" value="2-methylcitrate dehydratase PrpD"/>
    <property type="match status" value="1"/>
</dbReference>
<feature type="domain" description="MmgE/PrpD C-terminal" evidence="3">
    <location>
        <begin position="265"/>
        <end position="387"/>
    </location>
</feature>
<dbReference type="RefSeq" id="WP_273248678.1">
    <property type="nucleotide sequence ID" value="NZ_VENJ01000006.1"/>
</dbReference>
<accession>A0A7C9L7A9</accession>
<dbReference type="Pfam" id="PF03972">
    <property type="entry name" value="MmgE_PrpD_N"/>
    <property type="match status" value="1"/>
</dbReference>
<proteinExistence type="inferred from homology"/>
<evidence type="ECO:0000313" key="4">
    <source>
        <dbReference type="EMBL" id="MTJ04095.1"/>
    </source>
</evidence>
<dbReference type="InterPro" id="IPR042183">
    <property type="entry name" value="MmgE/PrpD_sf_1"/>
</dbReference>